<organism evidence="1 2">
    <name type="scientific">Mugilogobius chulae</name>
    <name type="common">yellowstripe goby</name>
    <dbReference type="NCBI Taxonomy" id="88201"/>
    <lineage>
        <taxon>Eukaryota</taxon>
        <taxon>Metazoa</taxon>
        <taxon>Chordata</taxon>
        <taxon>Craniata</taxon>
        <taxon>Vertebrata</taxon>
        <taxon>Euteleostomi</taxon>
        <taxon>Actinopterygii</taxon>
        <taxon>Neopterygii</taxon>
        <taxon>Teleostei</taxon>
        <taxon>Neoteleostei</taxon>
        <taxon>Acanthomorphata</taxon>
        <taxon>Gobiaria</taxon>
        <taxon>Gobiiformes</taxon>
        <taxon>Gobioidei</taxon>
        <taxon>Gobiidae</taxon>
        <taxon>Gobionellinae</taxon>
        <taxon>Mugilogobius</taxon>
    </lineage>
</organism>
<keyword evidence="2" id="KW-1185">Reference proteome</keyword>
<proteinExistence type="predicted"/>
<evidence type="ECO:0000313" key="1">
    <source>
        <dbReference type="EMBL" id="KAK7881382.1"/>
    </source>
</evidence>
<protein>
    <submittedName>
        <fullName evidence="1">Uncharacterized protein</fullName>
    </submittedName>
</protein>
<gene>
    <name evidence="1" type="ORF">WMY93_029791</name>
</gene>
<accession>A0AAW0MVZ5</accession>
<dbReference type="Proteomes" id="UP001460270">
    <property type="component" value="Unassembled WGS sequence"/>
</dbReference>
<sequence>MAQTPKRTVTSTPTSTKVYYTGLSVSLFSTVKKSCFYNRDLTPKLLFQAASQTRAAVILCTRRLNWRKQTPSE</sequence>
<comment type="caution">
    <text evidence="1">The sequence shown here is derived from an EMBL/GenBank/DDBJ whole genome shotgun (WGS) entry which is preliminary data.</text>
</comment>
<evidence type="ECO:0000313" key="2">
    <source>
        <dbReference type="Proteomes" id="UP001460270"/>
    </source>
</evidence>
<dbReference type="EMBL" id="JBBPFD010000022">
    <property type="protein sequence ID" value="KAK7881382.1"/>
    <property type="molecule type" value="Genomic_DNA"/>
</dbReference>
<reference evidence="2" key="1">
    <citation type="submission" date="2024-04" db="EMBL/GenBank/DDBJ databases">
        <title>Salinicola lusitanus LLJ914,a marine bacterium isolated from the Okinawa Trough.</title>
        <authorList>
            <person name="Li J."/>
        </authorList>
    </citation>
    <scope>NUCLEOTIDE SEQUENCE [LARGE SCALE GENOMIC DNA]</scope>
</reference>
<dbReference type="AlphaFoldDB" id="A0AAW0MVZ5"/>
<name>A0AAW0MVZ5_9GOBI</name>